<feature type="transmembrane region" description="Helical" evidence="7">
    <location>
        <begin position="120"/>
        <end position="142"/>
    </location>
</feature>
<dbReference type="InterPro" id="IPR000715">
    <property type="entry name" value="Glycosyl_transferase_4"/>
</dbReference>
<dbReference type="Proteomes" id="UP001589854">
    <property type="component" value="Unassembled WGS sequence"/>
</dbReference>
<evidence type="ECO:0000256" key="5">
    <source>
        <dbReference type="ARBA" id="ARBA00022989"/>
    </source>
</evidence>
<evidence type="ECO:0000313" key="8">
    <source>
        <dbReference type="EMBL" id="MFC0272236.1"/>
    </source>
</evidence>
<dbReference type="PANTHER" id="PTHR22926:SF3">
    <property type="entry name" value="UNDECAPRENYL-PHOSPHATE ALPHA-N-ACETYLGLUCOSAMINYL 1-PHOSPHATE TRANSFERASE"/>
    <property type="match status" value="1"/>
</dbReference>
<evidence type="ECO:0000256" key="4">
    <source>
        <dbReference type="ARBA" id="ARBA00022692"/>
    </source>
</evidence>
<keyword evidence="9" id="KW-1185">Reference proteome</keyword>
<evidence type="ECO:0000256" key="2">
    <source>
        <dbReference type="ARBA" id="ARBA00022475"/>
    </source>
</evidence>
<keyword evidence="2" id="KW-1003">Cell membrane</keyword>
<evidence type="ECO:0000313" key="9">
    <source>
        <dbReference type="Proteomes" id="UP001589854"/>
    </source>
</evidence>
<feature type="transmembrane region" description="Helical" evidence="7">
    <location>
        <begin position="48"/>
        <end position="68"/>
    </location>
</feature>
<name>A0ABV6GEX6_9BACI</name>
<comment type="caution">
    <text evidence="8">The sequence shown here is derived from an EMBL/GenBank/DDBJ whole genome shotgun (WGS) entry which is preliminary data.</text>
</comment>
<dbReference type="Pfam" id="PF00953">
    <property type="entry name" value="Glycos_transf_4"/>
    <property type="match status" value="1"/>
</dbReference>
<feature type="transmembrane region" description="Helical" evidence="7">
    <location>
        <begin position="154"/>
        <end position="175"/>
    </location>
</feature>
<feature type="transmembrane region" description="Helical" evidence="7">
    <location>
        <begin position="6"/>
        <end position="27"/>
    </location>
</feature>
<dbReference type="InterPro" id="IPR018480">
    <property type="entry name" value="PNAcMuramoyl-5peptid_Trfase_CS"/>
</dbReference>
<evidence type="ECO:0000256" key="1">
    <source>
        <dbReference type="ARBA" id="ARBA00004651"/>
    </source>
</evidence>
<evidence type="ECO:0000256" key="7">
    <source>
        <dbReference type="SAM" id="Phobius"/>
    </source>
</evidence>
<dbReference type="RefSeq" id="WP_378934349.1">
    <property type="nucleotide sequence ID" value="NZ_JBHLVO010000009.1"/>
</dbReference>
<dbReference type="CDD" id="cd06853">
    <property type="entry name" value="GT_WecA_like"/>
    <property type="match status" value="1"/>
</dbReference>
<proteinExistence type="predicted"/>
<keyword evidence="3" id="KW-0808">Transferase</keyword>
<feature type="transmembrane region" description="Helical" evidence="7">
    <location>
        <begin position="286"/>
        <end position="304"/>
    </location>
</feature>
<feature type="transmembrane region" description="Helical" evidence="7">
    <location>
        <begin position="181"/>
        <end position="201"/>
    </location>
</feature>
<keyword evidence="6 7" id="KW-0472">Membrane</keyword>
<feature type="transmembrane region" description="Helical" evidence="7">
    <location>
        <begin position="74"/>
        <end position="92"/>
    </location>
</feature>
<dbReference type="EMBL" id="JBHLVO010000009">
    <property type="protein sequence ID" value="MFC0272236.1"/>
    <property type="molecule type" value="Genomic_DNA"/>
</dbReference>
<keyword evidence="5 7" id="KW-1133">Transmembrane helix</keyword>
<protein>
    <submittedName>
        <fullName evidence="8">Glycosyltransferase family 4 protein</fullName>
    </submittedName>
</protein>
<gene>
    <name evidence="8" type="ORF">ACFFIX_12400</name>
</gene>
<organism evidence="8 9">
    <name type="scientific">Metabacillus herbersteinensis</name>
    <dbReference type="NCBI Taxonomy" id="283816"/>
    <lineage>
        <taxon>Bacteria</taxon>
        <taxon>Bacillati</taxon>
        <taxon>Bacillota</taxon>
        <taxon>Bacilli</taxon>
        <taxon>Bacillales</taxon>
        <taxon>Bacillaceae</taxon>
        <taxon>Metabacillus</taxon>
    </lineage>
</organism>
<accession>A0ABV6GEX6</accession>
<feature type="transmembrane region" description="Helical" evidence="7">
    <location>
        <begin position="310"/>
        <end position="327"/>
    </location>
</feature>
<reference evidence="8 9" key="1">
    <citation type="submission" date="2024-09" db="EMBL/GenBank/DDBJ databases">
        <authorList>
            <person name="Sun Q."/>
            <person name="Mori K."/>
        </authorList>
    </citation>
    <scope>NUCLEOTIDE SEQUENCE [LARGE SCALE GENOMIC DNA]</scope>
    <source>
        <strain evidence="8 9">CCM 7228</strain>
    </source>
</reference>
<evidence type="ECO:0000256" key="6">
    <source>
        <dbReference type="ARBA" id="ARBA00023136"/>
    </source>
</evidence>
<feature type="transmembrane region" description="Helical" evidence="7">
    <location>
        <begin position="213"/>
        <end position="230"/>
    </location>
</feature>
<feature type="transmembrane region" description="Helical" evidence="7">
    <location>
        <begin position="99"/>
        <end position="114"/>
    </location>
</feature>
<feature type="transmembrane region" description="Helical" evidence="7">
    <location>
        <begin position="236"/>
        <end position="255"/>
    </location>
</feature>
<sequence length="345" mass="38606">MLINIMGFLVSYVFCLIITPLISKLALKLNAVDIPDHRKVHVKPMPRLGGLGVYLAFIIGLIVIGFPIMSNIQVILGATLIVILGILDDIYILKPYQKLIIQFVAALVVVYGHVSVDFLYLPFIGTVDLSVSIIPITVLWIIGITNSINLIDGLDGLASGISFIIVFVFVILAIINQQDTILMLSFVLLGSILGFLYHNFFPARIFLGDSGSLFLGFMVSVISLMGLYKTVTVSSLFLPVIILGLPLMDTFLAIFRRLKKHQSVMAPDKEHLHHQLIKFGLSHRKAVLLMYMLSATFGIVAIIFSKAILWGTLLFSLLVIFISHYFYNYNFNKIIHFLNRKYNKT</sequence>
<evidence type="ECO:0000256" key="3">
    <source>
        <dbReference type="ARBA" id="ARBA00022679"/>
    </source>
</evidence>
<comment type="subcellular location">
    <subcellularLocation>
        <location evidence="1">Cell membrane</location>
        <topology evidence="1">Multi-pass membrane protein</topology>
    </subcellularLocation>
</comment>
<dbReference type="PROSITE" id="PS01348">
    <property type="entry name" value="MRAY_2"/>
    <property type="match status" value="1"/>
</dbReference>
<dbReference type="PANTHER" id="PTHR22926">
    <property type="entry name" value="PHOSPHO-N-ACETYLMURAMOYL-PENTAPEPTIDE-TRANSFERASE"/>
    <property type="match status" value="1"/>
</dbReference>
<keyword evidence="4 7" id="KW-0812">Transmembrane</keyword>